<evidence type="ECO:0000256" key="4">
    <source>
        <dbReference type="ARBA" id="ARBA00022692"/>
    </source>
</evidence>
<accession>A0A261FH90</accession>
<feature type="transmembrane region" description="Helical" evidence="7">
    <location>
        <begin position="263"/>
        <end position="285"/>
    </location>
</feature>
<feature type="transmembrane region" description="Helical" evidence="7">
    <location>
        <begin position="37"/>
        <end position="57"/>
    </location>
</feature>
<dbReference type="InterPro" id="IPR050366">
    <property type="entry name" value="BP-dependent_transpt_permease"/>
</dbReference>
<feature type="transmembrane region" description="Helical" evidence="7">
    <location>
        <begin position="101"/>
        <end position="126"/>
    </location>
</feature>
<gene>
    <name evidence="9" type="ORF">BTIS_0878</name>
</gene>
<feature type="domain" description="ABC transmembrane type-1" evidence="8">
    <location>
        <begin position="101"/>
        <end position="286"/>
    </location>
</feature>
<evidence type="ECO:0000313" key="10">
    <source>
        <dbReference type="Proteomes" id="UP000216444"/>
    </source>
</evidence>
<dbReference type="InterPro" id="IPR035906">
    <property type="entry name" value="MetI-like_sf"/>
</dbReference>
<dbReference type="PROSITE" id="PS50928">
    <property type="entry name" value="ABC_TM1"/>
    <property type="match status" value="1"/>
</dbReference>
<dbReference type="Gene3D" id="1.10.3720.10">
    <property type="entry name" value="MetI-like"/>
    <property type="match status" value="1"/>
</dbReference>
<dbReference type="PANTHER" id="PTHR43386">
    <property type="entry name" value="OLIGOPEPTIDE TRANSPORT SYSTEM PERMEASE PROTEIN APPC"/>
    <property type="match status" value="1"/>
</dbReference>
<keyword evidence="5 7" id="KW-1133">Transmembrane helix</keyword>
<evidence type="ECO:0000256" key="5">
    <source>
        <dbReference type="ARBA" id="ARBA00022989"/>
    </source>
</evidence>
<keyword evidence="3" id="KW-1003">Cell membrane</keyword>
<comment type="subcellular location">
    <subcellularLocation>
        <location evidence="1 7">Cell membrane</location>
        <topology evidence="1 7">Multi-pass membrane protein</topology>
    </subcellularLocation>
</comment>
<dbReference type="RefSeq" id="WP_094663010.1">
    <property type="nucleotide sequence ID" value="NZ_MWWV01000004.1"/>
</dbReference>
<dbReference type="Pfam" id="PF00528">
    <property type="entry name" value="BPD_transp_1"/>
    <property type="match status" value="1"/>
</dbReference>
<comment type="similarity">
    <text evidence="7">Belongs to the binding-protein-dependent transport system permease family.</text>
</comment>
<dbReference type="Proteomes" id="UP000216444">
    <property type="component" value="Unassembled WGS sequence"/>
</dbReference>
<keyword evidence="10" id="KW-1185">Reference proteome</keyword>
<reference evidence="9 10" key="1">
    <citation type="journal article" date="2017" name="BMC Genomics">
        <title>Comparative genomic and phylogenomic analyses of the Bifidobacteriaceae family.</title>
        <authorList>
            <person name="Lugli G.A."/>
            <person name="Milani C."/>
            <person name="Turroni F."/>
            <person name="Duranti S."/>
            <person name="Mancabelli L."/>
            <person name="Mangifesta M."/>
            <person name="Ferrario C."/>
            <person name="Modesto M."/>
            <person name="Mattarelli P."/>
            <person name="Jiri K."/>
            <person name="van Sinderen D."/>
            <person name="Ventura M."/>
        </authorList>
    </citation>
    <scope>NUCLEOTIDE SEQUENCE [LARGE SCALE GENOMIC DNA]</scope>
    <source>
        <strain evidence="9 10">DSM 100201</strain>
    </source>
</reference>
<evidence type="ECO:0000256" key="7">
    <source>
        <dbReference type="RuleBase" id="RU363032"/>
    </source>
</evidence>
<protein>
    <submittedName>
        <fullName evidence="9">Nickel ABC transporter permease</fullName>
    </submittedName>
</protein>
<evidence type="ECO:0000256" key="1">
    <source>
        <dbReference type="ARBA" id="ARBA00004651"/>
    </source>
</evidence>
<keyword evidence="6 7" id="KW-0472">Membrane</keyword>
<evidence type="ECO:0000313" key="9">
    <source>
        <dbReference type="EMBL" id="OZG58509.1"/>
    </source>
</evidence>
<dbReference type="GO" id="GO:0005886">
    <property type="term" value="C:plasma membrane"/>
    <property type="evidence" value="ECO:0007669"/>
    <property type="project" value="UniProtKB-SubCell"/>
</dbReference>
<dbReference type="AlphaFoldDB" id="A0A261FH90"/>
<dbReference type="PANTHER" id="PTHR43386:SF1">
    <property type="entry name" value="D,D-DIPEPTIDE TRANSPORT SYSTEM PERMEASE PROTEIN DDPC-RELATED"/>
    <property type="match status" value="1"/>
</dbReference>
<dbReference type="GO" id="GO:0055085">
    <property type="term" value="P:transmembrane transport"/>
    <property type="evidence" value="ECO:0007669"/>
    <property type="project" value="InterPro"/>
</dbReference>
<dbReference type="SUPFAM" id="SSF161098">
    <property type="entry name" value="MetI-like"/>
    <property type="match status" value="1"/>
</dbReference>
<comment type="caution">
    <text evidence="9">The sequence shown here is derived from an EMBL/GenBank/DDBJ whole genome shotgun (WGS) entry which is preliminary data.</text>
</comment>
<keyword evidence="2 7" id="KW-0813">Transport</keyword>
<dbReference type="InterPro" id="IPR000515">
    <property type="entry name" value="MetI-like"/>
</dbReference>
<keyword evidence="4 7" id="KW-0812">Transmembrane</keyword>
<feature type="transmembrane region" description="Helical" evidence="7">
    <location>
        <begin position="218"/>
        <end position="243"/>
    </location>
</feature>
<name>A0A261FH90_9BIFI</name>
<evidence type="ECO:0000256" key="2">
    <source>
        <dbReference type="ARBA" id="ARBA00022448"/>
    </source>
</evidence>
<organism evidence="9 10">
    <name type="scientific">Bifidobacterium tissieri</name>
    <dbReference type="NCBI Taxonomy" id="1630162"/>
    <lineage>
        <taxon>Bacteria</taxon>
        <taxon>Bacillati</taxon>
        <taxon>Actinomycetota</taxon>
        <taxon>Actinomycetes</taxon>
        <taxon>Bifidobacteriales</taxon>
        <taxon>Bifidobacteriaceae</taxon>
        <taxon>Bifidobacterium</taxon>
    </lineage>
</organism>
<evidence type="ECO:0000256" key="3">
    <source>
        <dbReference type="ARBA" id="ARBA00022475"/>
    </source>
</evidence>
<dbReference type="CDD" id="cd06261">
    <property type="entry name" value="TM_PBP2"/>
    <property type="match status" value="1"/>
</dbReference>
<evidence type="ECO:0000256" key="6">
    <source>
        <dbReference type="ARBA" id="ARBA00023136"/>
    </source>
</evidence>
<feature type="transmembrane region" description="Helical" evidence="7">
    <location>
        <begin position="146"/>
        <end position="175"/>
    </location>
</feature>
<sequence length="295" mass="31935">MTASVKATTAPAAASSVASRLSTVHSRRRRRPSTGKLVVGLAIVVVFVAAAIVSLIWTPYDPIEQDFTAVLQQPNAAHLFGTDELGRDLFSRVMRAAAIDLPVTLVCTVLPCVLGTIFGLIAGYFGKTWDMIILRVGDLLQAFPQYVLMIVLVFVLGAGVPSLIVSFTIVGWVVYARLTRTEVMRIKESQFIMAARTSGFSTERILFRHIAPNVIRQVAIYLTSDLVFSVVALAAFSFLGFGIQPPTPEWGSLISSGQKFLGLAPWLVVIPGLTLTVFAFGLALIGDALQDRMVH</sequence>
<evidence type="ECO:0000259" key="8">
    <source>
        <dbReference type="PROSITE" id="PS50928"/>
    </source>
</evidence>
<proteinExistence type="inferred from homology"/>
<dbReference type="EMBL" id="MWWV01000004">
    <property type="protein sequence ID" value="OZG58509.1"/>
    <property type="molecule type" value="Genomic_DNA"/>
</dbReference>